<evidence type="ECO:0000313" key="5">
    <source>
        <dbReference type="Proteomes" id="UP000291822"/>
    </source>
</evidence>
<dbReference type="GO" id="GO:0006749">
    <property type="term" value="P:glutathione metabolic process"/>
    <property type="evidence" value="ECO:0007669"/>
    <property type="project" value="TreeGrafter"/>
</dbReference>
<reference evidence="4 5" key="1">
    <citation type="submission" date="2019-02" db="EMBL/GenBank/DDBJ databases">
        <title>Dyella amyloliquefaciens sp. nov., isolated from forest soil.</title>
        <authorList>
            <person name="Gao Z.-H."/>
            <person name="Qiu L.-H."/>
        </authorList>
    </citation>
    <scope>NUCLEOTIDE SEQUENCE [LARGE SCALE GENOMIC DNA]</scope>
    <source>
        <strain evidence="4 5">KACC 12747</strain>
    </source>
</reference>
<organism evidence="4 5">
    <name type="scientific">Dyella soli</name>
    <dbReference type="NCBI Taxonomy" id="522319"/>
    <lineage>
        <taxon>Bacteria</taxon>
        <taxon>Pseudomonadati</taxon>
        <taxon>Pseudomonadota</taxon>
        <taxon>Gammaproteobacteria</taxon>
        <taxon>Lysobacterales</taxon>
        <taxon>Rhodanobacteraceae</taxon>
        <taxon>Dyella</taxon>
    </lineage>
</organism>
<comment type="caution">
    <text evidence="4">The sequence shown here is derived from an EMBL/GenBank/DDBJ whole genome shotgun (WGS) entry which is preliminary data.</text>
</comment>
<dbReference type="RefSeq" id="WP_131150427.1">
    <property type="nucleotide sequence ID" value="NZ_SJTG01000001.1"/>
</dbReference>
<dbReference type="EMBL" id="SJTG01000001">
    <property type="protein sequence ID" value="TCI12794.1"/>
    <property type="molecule type" value="Genomic_DNA"/>
</dbReference>
<keyword evidence="5" id="KW-1185">Reference proteome</keyword>
<comment type="similarity">
    <text evidence="1">Belongs to the GST superfamily. NadH family.</text>
</comment>
<dbReference type="InterPro" id="IPR001853">
    <property type="entry name" value="DSBA-like_thioredoxin_dom"/>
</dbReference>
<sequence>MSVIWYFDFISPFAWLQWPKIKALAQTQQVTLHPILFASVLDHVGQKGPAEIPAKREFSYRFVLWRAREAGQPLRFPPQHPFNPLASLRLSIAAGNTIEAVDAIFSWIWAQGQVADTAESLQSVAAPLGIADPVAALADPLVKQQLRENTEAAIAAGVYGVPTLSIDGQLFWGGDAHDFAMAYLRDRGLFDDSEMKRITGLPIGVARKA</sequence>
<dbReference type="Pfam" id="PF01323">
    <property type="entry name" value="DSBA"/>
    <property type="match status" value="1"/>
</dbReference>
<dbReference type="Proteomes" id="UP000291822">
    <property type="component" value="Unassembled WGS sequence"/>
</dbReference>
<dbReference type="EC" id="5.99.1.4" evidence="1"/>
<dbReference type="InterPro" id="IPR044087">
    <property type="entry name" value="NahD-like"/>
</dbReference>
<dbReference type="GO" id="GO:1901170">
    <property type="term" value="P:naphthalene catabolic process"/>
    <property type="evidence" value="ECO:0007669"/>
    <property type="project" value="InterPro"/>
</dbReference>
<accession>A0A4R0YZK8</accession>
<dbReference type="InterPro" id="IPR036249">
    <property type="entry name" value="Thioredoxin-like_sf"/>
</dbReference>
<evidence type="ECO:0000256" key="1">
    <source>
        <dbReference type="PIRNR" id="PIRNR006386"/>
    </source>
</evidence>
<dbReference type="InterPro" id="IPR014440">
    <property type="entry name" value="HCCAis_GSTk"/>
</dbReference>
<comment type="catalytic activity">
    <reaction evidence="1">
        <text>2-hydroxychromene-2-carboxylate = (3E)-4-(2-hydroxyphenyl)-2-oxobut-3-enoate</text>
        <dbReference type="Rhea" id="RHEA:27401"/>
        <dbReference type="ChEBI" id="CHEBI:59350"/>
        <dbReference type="ChEBI" id="CHEBI:59353"/>
        <dbReference type="EC" id="5.99.1.4"/>
    </reaction>
</comment>
<name>A0A4R0YZK8_9GAMM</name>
<evidence type="ECO:0000256" key="2">
    <source>
        <dbReference type="PIRSR" id="PIRSR006386-1"/>
    </source>
</evidence>
<gene>
    <name evidence="4" type="ORF">EZM97_05530</name>
</gene>
<dbReference type="GO" id="GO:0018845">
    <property type="term" value="F:2-hydroxychromene-2-carboxylate isomerase activity"/>
    <property type="evidence" value="ECO:0007669"/>
    <property type="project" value="UniProtKB-UniRule"/>
</dbReference>
<dbReference type="PANTHER" id="PTHR42943">
    <property type="entry name" value="GLUTATHIONE S-TRANSFERASE KAPPA"/>
    <property type="match status" value="1"/>
</dbReference>
<dbReference type="PIRSF" id="PIRSF006386">
    <property type="entry name" value="HCCAis_GSTk"/>
    <property type="match status" value="1"/>
</dbReference>
<feature type="active site" description="Nucleophile" evidence="2">
    <location>
        <position position="11"/>
    </location>
</feature>
<dbReference type="SUPFAM" id="SSF52833">
    <property type="entry name" value="Thioredoxin-like"/>
    <property type="match status" value="1"/>
</dbReference>
<proteinExistence type="inferred from homology"/>
<evidence type="ECO:0000313" key="4">
    <source>
        <dbReference type="EMBL" id="TCI12794.1"/>
    </source>
</evidence>
<dbReference type="InterPro" id="IPR051924">
    <property type="entry name" value="GST_Kappa/NadH"/>
</dbReference>
<dbReference type="PANTHER" id="PTHR42943:SF2">
    <property type="entry name" value="GLUTATHIONE S-TRANSFERASE KAPPA 1"/>
    <property type="match status" value="1"/>
</dbReference>
<feature type="domain" description="DSBA-like thioredoxin" evidence="3">
    <location>
        <begin position="3"/>
        <end position="180"/>
    </location>
</feature>
<keyword evidence="1 4" id="KW-0413">Isomerase</keyword>
<dbReference type="CDD" id="cd03022">
    <property type="entry name" value="DsbA_HCCA_Iso"/>
    <property type="match status" value="1"/>
</dbReference>
<dbReference type="Gene3D" id="3.40.30.10">
    <property type="entry name" value="Glutaredoxin"/>
    <property type="match status" value="1"/>
</dbReference>
<evidence type="ECO:0000259" key="3">
    <source>
        <dbReference type="Pfam" id="PF01323"/>
    </source>
</evidence>
<protein>
    <recommendedName>
        <fullName evidence="1">2-hydroxychromene-2-carboxylate isomerase</fullName>
        <ecNumber evidence="1">5.99.1.4</ecNumber>
    </recommendedName>
</protein>
<dbReference type="GO" id="GO:0004364">
    <property type="term" value="F:glutathione transferase activity"/>
    <property type="evidence" value="ECO:0007669"/>
    <property type="project" value="TreeGrafter"/>
</dbReference>
<dbReference type="GO" id="GO:0004602">
    <property type="term" value="F:glutathione peroxidase activity"/>
    <property type="evidence" value="ECO:0007669"/>
    <property type="project" value="TreeGrafter"/>
</dbReference>
<dbReference type="AlphaFoldDB" id="A0A4R0YZK8"/>